<feature type="compositionally biased region" description="Polar residues" evidence="4">
    <location>
        <begin position="1"/>
        <end position="11"/>
    </location>
</feature>
<dbReference type="EC" id="1.14.11.-" evidence="3"/>
<sequence>MTNAGKSSSCPPCSGEAKKREDTEEGRAGGRGNSENGDDRAEASPSRGSLSETARKVFDEKLFTSSFFREVWERSPLLLRSSELGAHPFSGRKFISEEDMVRMCYRGAIAETLKVFQEGKLYDPPQISFPEEACVDISAIRPPPRAASSSSGERSSDREGKKAETGKMEEGGERHRTTTSANLSRATCRYLEGCSLVINQADRTLEILQSICQHLSKKYFSHVFAVSYLTPPRTHAVKTHTDDQDVFLLQVWGSKAWKIWTPPQILPLTEEMLGKREAFPDDPGKPLLEFVLKEGDILYIPRGFPHAAVTTEEPSLHITLTVPTAEFAYVTCLQRLVKSLVLTHTLPSDTERRCRSALLLKDVPGAAEDLHALSAAVDACAEQVASRLNYDALCNSLSNQLETYEVCEGTEREGRRTSTQRKRYRRREKRTRTGDSQRQLCFSYPAASKPRRRPPAPRLSWCTRACFVFLPLLQSFLRQRANIPRFAAEEESKAEPPSDSFFPFGSAVVSFGRLSPTPAPEVLQSTQGIATVASSRCDWNGSAFPLAESTPCRSASSFVFRPYPFRRLSQTRRWWRLPQA</sequence>
<comment type="function">
    <text evidence="3">Oxygenase that can act as both a histone lysine demethylase and a ribosomal histidine hydroxylase.</text>
</comment>
<dbReference type="InterPro" id="IPR039994">
    <property type="entry name" value="NO66-like"/>
</dbReference>
<dbReference type="GO" id="GO:0032453">
    <property type="term" value="F:histone H3K4 demethylase activity"/>
    <property type="evidence" value="ECO:0007669"/>
    <property type="project" value="TreeGrafter"/>
</dbReference>
<organism evidence="6 7">
    <name type="scientific">Toxoplasma gondii GAB2-2007-GAL-DOM2</name>
    <dbReference type="NCBI Taxonomy" id="1130820"/>
    <lineage>
        <taxon>Eukaryota</taxon>
        <taxon>Sar</taxon>
        <taxon>Alveolata</taxon>
        <taxon>Apicomplexa</taxon>
        <taxon>Conoidasida</taxon>
        <taxon>Coccidia</taxon>
        <taxon>Eucoccidiorida</taxon>
        <taxon>Eimeriorina</taxon>
        <taxon>Sarcocystidae</taxon>
        <taxon>Toxoplasma</taxon>
    </lineage>
</organism>
<dbReference type="VEuPathDB" id="ToxoDB:TGDOM2_240840"/>
<keyword evidence="6" id="KW-0489">Methyltransferase</keyword>
<feature type="compositionally biased region" description="Low complexity" evidence="4">
    <location>
        <begin position="141"/>
        <end position="153"/>
    </location>
</feature>
<keyword evidence="6" id="KW-0808">Transferase</keyword>
<evidence type="ECO:0000256" key="2">
    <source>
        <dbReference type="ARBA" id="ARBA00023004"/>
    </source>
</evidence>
<dbReference type="GO" id="GO:0051864">
    <property type="term" value="F:histone H3K36 demethylase activity"/>
    <property type="evidence" value="ECO:0007669"/>
    <property type="project" value="TreeGrafter"/>
</dbReference>
<dbReference type="Pfam" id="PF08007">
    <property type="entry name" value="JmjC_2"/>
    <property type="match status" value="1"/>
</dbReference>
<gene>
    <name evidence="6" type="ORF">TGDOM2_240840</name>
</gene>
<reference evidence="6 7" key="1">
    <citation type="submission" date="2014-02" db="EMBL/GenBank/DDBJ databases">
        <authorList>
            <person name="Sibley D."/>
            <person name="Venepally P."/>
            <person name="Karamycheva S."/>
            <person name="Hadjithomas M."/>
            <person name="Khan A."/>
            <person name="Brunk B."/>
            <person name="Roos D."/>
            <person name="Caler E."/>
            <person name="Lorenzi H."/>
        </authorList>
    </citation>
    <scope>NUCLEOTIDE SEQUENCE [LARGE SCALE GENOMIC DNA]</scope>
    <source>
        <strain evidence="6 7">GAB2-2007-GAL-DOM2</strain>
    </source>
</reference>
<protein>
    <recommendedName>
        <fullName evidence="3">Bifunctional lysine-specific demethylase and histidyl-hydroxylase</fullName>
        <ecNumber evidence="3">1.14.11.-</ecNumber>
    </recommendedName>
</protein>
<dbReference type="PANTHER" id="PTHR13096:SF8">
    <property type="entry name" value="RIBOSOMAL OXYGENASE 1"/>
    <property type="match status" value="1"/>
</dbReference>
<evidence type="ECO:0000256" key="3">
    <source>
        <dbReference type="RuleBase" id="RU366061"/>
    </source>
</evidence>
<comment type="subcellular location">
    <subcellularLocation>
        <location evidence="3">Nucleus</location>
    </subcellularLocation>
</comment>
<dbReference type="PANTHER" id="PTHR13096">
    <property type="entry name" value="MINA53 MYC INDUCED NUCLEAR ANTIGEN"/>
    <property type="match status" value="1"/>
</dbReference>
<evidence type="ECO:0000259" key="5">
    <source>
        <dbReference type="PROSITE" id="PS51184"/>
    </source>
</evidence>
<comment type="cofactor">
    <cofactor evidence="3">
        <name>Fe(2+)</name>
        <dbReference type="ChEBI" id="CHEBI:29033"/>
    </cofactor>
    <text evidence="3">Binds 1 Fe(2+) ion per subunit.</text>
</comment>
<dbReference type="SUPFAM" id="SSF51197">
    <property type="entry name" value="Clavaminate synthase-like"/>
    <property type="match status" value="1"/>
</dbReference>
<dbReference type="GO" id="GO:0005506">
    <property type="term" value="F:iron ion binding"/>
    <property type="evidence" value="ECO:0007669"/>
    <property type="project" value="UniProtKB-UniRule"/>
</dbReference>
<name>A0A086K4J7_TOXGO</name>
<keyword evidence="3" id="KW-0560">Oxidoreductase</keyword>
<feature type="compositionally biased region" description="Basic and acidic residues" evidence="4">
    <location>
        <begin position="154"/>
        <end position="176"/>
    </location>
</feature>
<dbReference type="PROSITE" id="PS51184">
    <property type="entry name" value="JMJC"/>
    <property type="match status" value="1"/>
</dbReference>
<evidence type="ECO:0000256" key="4">
    <source>
        <dbReference type="SAM" id="MobiDB-lite"/>
    </source>
</evidence>
<dbReference type="GO" id="GO:0008168">
    <property type="term" value="F:methyltransferase activity"/>
    <property type="evidence" value="ECO:0007669"/>
    <property type="project" value="UniProtKB-KW"/>
</dbReference>
<dbReference type="EMBL" id="AHZU02000859">
    <property type="protein sequence ID" value="KFG39315.1"/>
    <property type="molecule type" value="Genomic_DNA"/>
</dbReference>
<feature type="compositionally biased region" description="Basic and acidic residues" evidence="4">
    <location>
        <begin position="16"/>
        <end position="28"/>
    </location>
</feature>
<evidence type="ECO:0000313" key="7">
    <source>
        <dbReference type="Proteomes" id="UP000028837"/>
    </source>
</evidence>
<dbReference type="GO" id="GO:0032259">
    <property type="term" value="P:methylation"/>
    <property type="evidence" value="ECO:0007669"/>
    <property type="project" value="UniProtKB-KW"/>
</dbReference>
<feature type="region of interest" description="Disordered" evidence="4">
    <location>
        <begin position="408"/>
        <end position="437"/>
    </location>
</feature>
<dbReference type="Proteomes" id="UP000028837">
    <property type="component" value="Unassembled WGS sequence"/>
</dbReference>
<evidence type="ECO:0000313" key="6">
    <source>
        <dbReference type="EMBL" id="KFG39315.1"/>
    </source>
</evidence>
<accession>A0A086K4J7</accession>
<feature type="domain" description="JmjC" evidence="5">
    <location>
        <begin position="194"/>
        <end position="341"/>
    </location>
</feature>
<comment type="caution">
    <text evidence="6">The sequence shown here is derived from an EMBL/GenBank/DDBJ whole genome shotgun (WGS) entry which is preliminary data.</text>
</comment>
<proteinExistence type="inferred from homology"/>
<keyword evidence="3" id="KW-0804">Transcription</keyword>
<dbReference type="OrthoDB" id="425950at2759"/>
<keyword evidence="3" id="KW-0223">Dioxygenase</keyword>
<dbReference type="Gene3D" id="2.60.120.650">
    <property type="entry name" value="Cupin"/>
    <property type="match status" value="1"/>
</dbReference>
<keyword evidence="2 3" id="KW-0408">Iron</keyword>
<evidence type="ECO:0000256" key="1">
    <source>
        <dbReference type="ARBA" id="ARBA00022723"/>
    </source>
</evidence>
<keyword evidence="3" id="KW-0805">Transcription regulation</keyword>
<feature type="region of interest" description="Disordered" evidence="4">
    <location>
        <begin position="141"/>
        <end position="180"/>
    </location>
</feature>
<keyword evidence="3" id="KW-0539">Nucleus</keyword>
<feature type="compositionally biased region" description="Basic residues" evidence="4">
    <location>
        <begin position="418"/>
        <end position="430"/>
    </location>
</feature>
<keyword evidence="1 3" id="KW-0479">Metal-binding</keyword>
<comment type="similarity">
    <text evidence="3">Belongs to the ROX family.</text>
</comment>
<feature type="region of interest" description="Disordered" evidence="4">
    <location>
        <begin position="1"/>
        <end position="52"/>
    </location>
</feature>
<dbReference type="GO" id="GO:0005730">
    <property type="term" value="C:nucleolus"/>
    <property type="evidence" value="ECO:0007669"/>
    <property type="project" value="TreeGrafter"/>
</dbReference>
<dbReference type="InterPro" id="IPR003347">
    <property type="entry name" value="JmjC_dom"/>
</dbReference>
<dbReference type="AlphaFoldDB" id="A0A086K4J7"/>